<comment type="similarity">
    <text evidence="1">Belongs to the universal ribosomal protein uS2 family.</text>
</comment>
<dbReference type="CDD" id="cd01425">
    <property type="entry name" value="RPS2"/>
    <property type="match status" value="1"/>
</dbReference>
<dbReference type="InterPro" id="IPR023591">
    <property type="entry name" value="Ribosomal_uS2_flav_dom_sf"/>
</dbReference>
<dbReference type="SUPFAM" id="SSF52313">
    <property type="entry name" value="Ribosomal protein S2"/>
    <property type="match status" value="2"/>
</dbReference>
<dbReference type="PANTHER" id="PTHR12534:SF1">
    <property type="entry name" value="SMALL RIBOSOMAL SUBUNIT PROTEIN US2M"/>
    <property type="match status" value="1"/>
</dbReference>
<protein>
    <submittedName>
        <fullName evidence="2">Ribosomal protein S2</fullName>
    </submittedName>
</protein>
<name>A6YEB6_CHLAT</name>
<dbReference type="GO" id="GO:0005763">
    <property type="term" value="C:mitochondrial small ribosomal subunit"/>
    <property type="evidence" value="ECO:0007669"/>
    <property type="project" value="TreeGrafter"/>
</dbReference>
<reference evidence="2" key="1">
    <citation type="journal article" date="2007" name="BMC Genomics">
        <title>An unexpectedly large and loosely packed mitochondrial genome in the charophycean green alga Chlorokybus atmophyticus.</title>
        <authorList>
            <person name="Turmel M."/>
            <person name="Otis C."/>
            <person name="Lemieux C."/>
        </authorList>
    </citation>
    <scope>NUCLEOTIDE SEQUENCE</scope>
    <source>
        <strain evidence="2">SAG 48.80</strain>
    </source>
</reference>
<keyword evidence="2" id="KW-0687">Ribonucleoprotein</keyword>
<dbReference type="RefSeq" id="YP_001315128.1">
    <property type="nucleotide sequence ID" value="NC_009630.1"/>
</dbReference>
<dbReference type="AlphaFoldDB" id="A6YEB6"/>
<dbReference type="EMBL" id="EF463011">
    <property type="protein sequence ID" value="ABO15120.1"/>
    <property type="molecule type" value="Genomic_DNA"/>
</dbReference>
<dbReference type="GeneID" id="5309855"/>
<keyword evidence="2" id="KW-0496">Mitochondrion</keyword>
<dbReference type="Gene3D" id="1.10.287.610">
    <property type="entry name" value="Helix hairpin bin"/>
    <property type="match status" value="1"/>
</dbReference>
<dbReference type="GO" id="GO:0006412">
    <property type="term" value="P:translation"/>
    <property type="evidence" value="ECO:0007669"/>
    <property type="project" value="InterPro"/>
</dbReference>
<proteinExistence type="inferred from homology"/>
<accession>A6YEB6</accession>
<dbReference type="InterPro" id="IPR005706">
    <property type="entry name" value="Ribosomal_uS2_bac/mit/plastid"/>
</dbReference>
<dbReference type="Gene3D" id="3.40.50.10490">
    <property type="entry name" value="Glucose-6-phosphate isomerase like protein, domain 1"/>
    <property type="match status" value="2"/>
</dbReference>
<sequence>MLKKKKMKQTVEARKTFKSSFHCIAQYTAHRLTPCVWSNYSDRSRSIQRYAYLQVKESSPISRVSYHAVVGLCTTSAPIGLQGVSVTEEVCRLGDVERTSSNKLVKNGYTLSTRLSRSGGKIKLKYNLNLQSSTTCGNSKSPSGSNQPEQTFITRQLFNENAHLGHQLWNYGTSSFIVGRKNNTSIINLEETKVALKRSLKVVNYLFKTKKKETRKLVPAQQGSIKPRKVGNTEGWSVTQKYTFDLTKSMENTSQLQQKVTGARFIKETSNQGSYHEVVGHILFFNTNPEYNKIVRLAAKLTDQSYLNNKWLGGLLTNWKEINLSLGLFQKFEDLYKSFLIRKNISFSRYKKMKKSFEGISPLKKRPNLIIFLNPNQNEIPIREAFNLNIPIIALVDSNTPPRLLSQITYPIPGAQTSLPFIYFFLNLVVKTIQSSNFNKVI</sequence>
<evidence type="ECO:0000256" key="1">
    <source>
        <dbReference type="ARBA" id="ARBA00006242"/>
    </source>
</evidence>
<organism evidence="2">
    <name type="scientific">Chlorokybus atmophyticus</name>
    <name type="common">Soil alga</name>
    <dbReference type="NCBI Taxonomy" id="3144"/>
    <lineage>
        <taxon>Eukaryota</taxon>
        <taxon>Viridiplantae</taxon>
        <taxon>Streptophyta</taxon>
        <taxon>Chlorokybophyceae</taxon>
        <taxon>Chlorokybales</taxon>
        <taxon>Chlorokybaceae</taxon>
        <taxon>Chlorokybus</taxon>
    </lineage>
</organism>
<dbReference type="NCBIfam" id="TIGR01011">
    <property type="entry name" value="rpsB_bact"/>
    <property type="match status" value="1"/>
</dbReference>
<dbReference type="HAMAP" id="MF_00291_B">
    <property type="entry name" value="Ribosomal_uS2_B"/>
    <property type="match status" value="1"/>
</dbReference>
<geneLocation type="mitochondrion" evidence="2"/>
<dbReference type="Pfam" id="PF00318">
    <property type="entry name" value="Ribosomal_S2"/>
    <property type="match status" value="2"/>
</dbReference>
<dbReference type="PANTHER" id="PTHR12534">
    <property type="entry name" value="30S RIBOSOMAL PROTEIN S2 PROKARYOTIC AND ORGANELLAR"/>
    <property type="match status" value="1"/>
</dbReference>
<gene>
    <name evidence="2" type="primary">rps2</name>
</gene>
<keyword evidence="2" id="KW-0689">Ribosomal protein</keyword>
<dbReference type="GO" id="GO:0003735">
    <property type="term" value="F:structural constituent of ribosome"/>
    <property type="evidence" value="ECO:0007669"/>
    <property type="project" value="InterPro"/>
</dbReference>
<evidence type="ECO:0000313" key="2">
    <source>
        <dbReference type="EMBL" id="ABO15120.1"/>
    </source>
</evidence>
<dbReference type="InterPro" id="IPR001865">
    <property type="entry name" value="Ribosomal_uS2"/>
</dbReference>